<dbReference type="InterPro" id="IPR016181">
    <property type="entry name" value="Acyl_CoA_acyltransferase"/>
</dbReference>
<feature type="domain" description="N-acetyltransferase" evidence="1">
    <location>
        <begin position="17"/>
        <end position="183"/>
    </location>
</feature>
<dbReference type="SUPFAM" id="SSF55729">
    <property type="entry name" value="Acyl-CoA N-acyltransferases (Nat)"/>
    <property type="match status" value="1"/>
</dbReference>
<dbReference type="AlphaFoldDB" id="A0A3S2UIC8"/>
<name>A0A3S2UIC8_9FLAO</name>
<dbReference type="InterPro" id="IPR000182">
    <property type="entry name" value="GNAT_dom"/>
</dbReference>
<protein>
    <submittedName>
        <fullName evidence="2">GNAT family N-acetyltransferase</fullName>
    </submittedName>
</protein>
<gene>
    <name evidence="2" type="ORF">EOD40_10930</name>
</gene>
<dbReference type="EMBL" id="SACJ01000006">
    <property type="protein sequence ID" value="RVT75276.1"/>
    <property type="molecule type" value="Genomic_DNA"/>
</dbReference>
<dbReference type="PROSITE" id="PS51186">
    <property type="entry name" value="GNAT"/>
    <property type="match status" value="1"/>
</dbReference>
<dbReference type="CDD" id="cd04301">
    <property type="entry name" value="NAT_SF"/>
    <property type="match status" value="1"/>
</dbReference>
<accession>A0A3S2UIC8</accession>
<evidence type="ECO:0000313" key="2">
    <source>
        <dbReference type="EMBL" id="RVT75276.1"/>
    </source>
</evidence>
<evidence type="ECO:0000313" key="3">
    <source>
        <dbReference type="Proteomes" id="UP000285211"/>
    </source>
</evidence>
<sequence>MQKFKPQILTLKNQKTVTIREAEIDDAEKLLNCIKTYVPQSDYIPKLEQEIKLTIEQEKEWINYFLTNENSLLLIAEFENEIIGNIDLTGNRRKIMEHTAVIGMGMLKEWRNYGLGTALLKLAIEWAKENSILELLWLQVYTDNELGLRLYRKLGFEENGIMKNFFKQDGKYFDNLTMTINVK</sequence>
<dbReference type="PANTHER" id="PTHR43415">
    <property type="entry name" value="SPERMIDINE N(1)-ACETYLTRANSFERASE"/>
    <property type="match status" value="1"/>
</dbReference>
<dbReference type="Gene3D" id="3.40.630.30">
    <property type="match status" value="1"/>
</dbReference>
<dbReference type="OrthoDB" id="948250at2"/>
<dbReference type="RefSeq" id="WP_128195453.1">
    <property type="nucleotide sequence ID" value="NZ_SACJ01000006.1"/>
</dbReference>
<dbReference type="PANTHER" id="PTHR43415:SF3">
    <property type="entry name" value="GNAT-FAMILY ACETYLTRANSFERASE"/>
    <property type="match status" value="1"/>
</dbReference>
<dbReference type="GO" id="GO:0016747">
    <property type="term" value="F:acyltransferase activity, transferring groups other than amino-acyl groups"/>
    <property type="evidence" value="ECO:0007669"/>
    <property type="project" value="InterPro"/>
</dbReference>
<comment type="caution">
    <text evidence="2">The sequence shown here is derived from an EMBL/GenBank/DDBJ whole genome shotgun (WGS) entry which is preliminary data.</text>
</comment>
<reference evidence="2 3" key="1">
    <citation type="submission" date="2019-01" db="EMBL/GenBank/DDBJ databases">
        <authorList>
            <person name="Chen W.-M."/>
        </authorList>
    </citation>
    <scope>NUCLEOTIDE SEQUENCE [LARGE SCALE GENOMIC DNA]</scope>
    <source>
        <strain evidence="2 3">BBQ-12</strain>
    </source>
</reference>
<dbReference type="Pfam" id="PF00583">
    <property type="entry name" value="Acetyltransf_1"/>
    <property type="match status" value="1"/>
</dbReference>
<keyword evidence="3" id="KW-1185">Reference proteome</keyword>
<dbReference type="Proteomes" id="UP000285211">
    <property type="component" value="Unassembled WGS sequence"/>
</dbReference>
<organism evidence="2 3">
    <name type="scientific">Flavobacterium sufflavum</name>
    <dbReference type="NCBI Taxonomy" id="1921138"/>
    <lineage>
        <taxon>Bacteria</taxon>
        <taxon>Pseudomonadati</taxon>
        <taxon>Bacteroidota</taxon>
        <taxon>Flavobacteriia</taxon>
        <taxon>Flavobacteriales</taxon>
        <taxon>Flavobacteriaceae</taxon>
        <taxon>Flavobacterium</taxon>
    </lineage>
</organism>
<proteinExistence type="predicted"/>
<evidence type="ECO:0000259" key="1">
    <source>
        <dbReference type="PROSITE" id="PS51186"/>
    </source>
</evidence>
<keyword evidence="2" id="KW-0808">Transferase</keyword>